<reference evidence="5 8" key="2">
    <citation type="submission" date="2019-08" db="EMBL/GenBank/DDBJ databases">
        <title>Prevalence, distribution, and phylogeny of type two toxin-antitoxin genes possessed by Cronobacter species where C. sakazakii homologs follow sequence type lineages.</title>
        <authorList>
            <person name="Finkelstein S."/>
            <person name="Negrete F."/>
            <person name="Jang H."/>
            <person name="Gopinath G.R."/>
            <person name="Tall B.D."/>
        </authorList>
    </citation>
    <scope>NUCLEOTIDE SEQUENCE [LARGE SCALE GENOMIC DNA]</scope>
    <source>
        <strain evidence="5 8">MOD1_GK1257</strain>
    </source>
</reference>
<dbReference type="InterPro" id="IPR006315">
    <property type="entry name" value="OM_autotransptr_brl_dom"/>
</dbReference>
<evidence type="ECO:0000259" key="4">
    <source>
        <dbReference type="PROSITE" id="PS51208"/>
    </source>
</evidence>
<dbReference type="Pfam" id="PF18883">
    <property type="entry name" value="AC_1"/>
    <property type="match status" value="1"/>
</dbReference>
<dbReference type="PROSITE" id="PS51208">
    <property type="entry name" value="AUTOTRANSPORTER"/>
    <property type="match status" value="1"/>
</dbReference>
<dbReference type="Gene3D" id="2.40.128.130">
    <property type="entry name" value="Autotransporter beta-domain"/>
    <property type="match status" value="1"/>
</dbReference>
<evidence type="ECO:0000256" key="2">
    <source>
        <dbReference type="SAM" id="MobiDB-lite"/>
    </source>
</evidence>
<feature type="region of interest" description="Disordered" evidence="2">
    <location>
        <begin position="500"/>
        <end position="541"/>
    </location>
</feature>
<dbReference type="Pfam" id="PF12951">
    <property type="entry name" value="PATR"/>
    <property type="match status" value="1"/>
</dbReference>
<dbReference type="PANTHER" id="PTHR35037:SF3">
    <property type="entry name" value="C-TERMINAL REGION OF AIDA-LIKE PROTEIN"/>
    <property type="match status" value="1"/>
</dbReference>
<sequence>MNDSKLFRKNRIANLMAGIFPAMVLFTPSLSYAVTNIDEDTEDTYIFSGDKEYVIADGVTMSSTTSDPSALVKGKSVTSIINNGTIKNVNGNAMVIDISSQSSPMMTLENKGAITSTGTAIDVLNGDNVTIINTGTISGSDYAISFENDGNNALILKEGSVLQGDVITTGSANSTITLNDSGNEDSNFTGANTGEGFTSLTMDGSDWTLTGDIDLTGDGDSLIVKTGKLTLGGEVKNTGASLIDADATLQIGTGSGDNAALQGNVTNNGTLIFDQAADYTFAGDISGTGNLVKENASTLTLSGNNIYSGDTTLNGGTTLLAENGTIGPNGGTGNININDGATFASAGTVNSNVVIAAGGVLASWNAVSGNENATTPASGNTITGDVTNQGTLQIAGEDSVGNAFTIDGNYTGDTGSLIVMNTEAGADDSPTDHLAITGNSAGSSSLEVTNIGGQGAQTINGIELISVGGASDASFTLDKPVVAGMWEYDLYQHDDGNWYLESKASDTPEPTPDPTPDPDDNGGNDNGGDDGGNTPPAPEVYRPEAGVYMANYLAAQQMFMHKRDDRDQLMLRDADDLNTWMYVKGEYNDGHFADSNLKYKIRSAVVQLGSDVLSKNLSTGTLHSGFMLGAGYSDTTADARHNTRSADGRVNGYNLGLYATWQEDEKLRLGSYIDSWASYSWYNSQVNGDDMPGEKYDSQGYAASLELGHAWLVPSEKARTMKFEPQGQVIYSHLDQDYHVEYNGTRVGTPDDDAVLGRVGLKASYVDQKSVEAWQPYGAVNWLIGNGMSDLNFNDETLDSNVPSNRFQLETGVSGKMNDATTVSFRVSSEWGDNSYNAYSGHMLVNYRW</sequence>
<dbReference type="NCBIfam" id="TIGR02601">
    <property type="entry name" value="autotrns_rpt"/>
    <property type="match status" value="1"/>
</dbReference>
<dbReference type="Proteomes" id="UP000244378">
    <property type="component" value="Unassembled WGS sequence"/>
</dbReference>
<dbReference type="SUPFAM" id="SSF103515">
    <property type="entry name" value="Autotransporter"/>
    <property type="match status" value="1"/>
</dbReference>
<dbReference type="EMBL" id="WAGD01000023">
    <property type="protein sequence ID" value="KAB0880773.1"/>
    <property type="molecule type" value="Genomic_DNA"/>
</dbReference>
<evidence type="ECO:0000256" key="1">
    <source>
        <dbReference type="ARBA" id="ARBA00022729"/>
    </source>
</evidence>
<name>A0A2T7ASZ5_9ENTR</name>
<dbReference type="InterPro" id="IPR051551">
    <property type="entry name" value="Autotransporter_adhesion"/>
</dbReference>
<dbReference type="AlphaFoldDB" id="A0A2T7ASZ5"/>
<dbReference type="SUPFAM" id="SSF51126">
    <property type="entry name" value="Pectin lyase-like"/>
    <property type="match status" value="1"/>
</dbReference>
<organism evidence="6 7">
    <name type="scientific">Cronobacter muytjensii</name>
    <dbReference type="NCBI Taxonomy" id="413501"/>
    <lineage>
        <taxon>Bacteria</taxon>
        <taxon>Pseudomonadati</taxon>
        <taxon>Pseudomonadota</taxon>
        <taxon>Gammaproteobacteria</taxon>
        <taxon>Enterobacterales</taxon>
        <taxon>Enterobacteriaceae</taxon>
        <taxon>Cronobacter</taxon>
    </lineage>
</organism>
<dbReference type="SMART" id="SM00869">
    <property type="entry name" value="Autotransporter"/>
    <property type="match status" value="1"/>
</dbReference>
<evidence type="ECO:0000313" key="7">
    <source>
        <dbReference type="Proteomes" id="UP000244378"/>
    </source>
</evidence>
<dbReference type="Pfam" id="PF03797">
    <property type="entry name" value="Autotransporter"/>
    <property type="match status" value="1"/>
</dbReference>
<evidence type="ECO:0000313" key="8">
    <source>
        <dbReference type="Proteomes" id="UP000469927"/>
    </source>
</evidence>
<evidence type="ECO:0000313" key="6">
    <source>
        <dbReference type="EMBL" id="PUX14255.1"/>
    </source>
</evidence>
<dbReference type="EMBL" id="MSAE01000021">
    <property type="protein sequence ID" value="PUX14255.1"/>
    <property type="molecule type" value="Genomic_DNA"/>
</dbReference>
<dbReference type="GO" id="GO:0019867">
    <property type="term" value="C:outer membrane"/>
    <property type="evidence" value="ECO:0007669"/>
    <property type="project" value="InterPro"/>
</dbReference>
<dbReference type="InterPro" id="IPR043990">
    <property type="entry name" value="AC_1"/>
</dbReference>
<keyword evidence="1 3" id="KW-0732">Signal</keyword>
<dbReference type="NCBIfam" id="TIGR01414">
    <property type="entry name" value="autotrans_barl"/>
    <property type="match status" value="1"/>
</dbReference>
<dbReference type="InterPro" id="IPR013425">
    <property type="entry name" value="Autotrns_rpt"/>
</dbReference>
<gene>
    <name evidence="6" type="ORF">AUN14_11235</name>
    <name evidence="5" type="ORF">FZI19_09160</name>
</gene>
<dbReference type="InterPro" id="IPR036709">
    <property type="entry name" value="Autotransporte_beta_dom_sf"/>
</dbReference>
<dbReference type="InterPro" id="IPR011050">
    <property type="entry name" value="Pectin_lyase_fold/virulence"/>
</dbReference>
<keyword evidence="8" id="KW-1185">Reference proteome</keyword>
<reference evidence="6 7" key="1">
    <citation type="submission" date="2016-12" db="EMBL/GenBank/DDBJ databases">
        <title>Analysis of the Molecular Diversity Among Cronobacter Species Isolated from Filth Flies Using a Pan Genomic DNA Microarray.</title>
        <authorList>
            <person name="Pava-Ripoll M."/>
            <person name="Tall B."/>
            <person name="Farber J."/>
            <person name="Fanning S."/>
            <person name="Lehner A."/>
            <person name="Stephan R."/>
            <person name="Pagotto F."/>
            <person name="Iverson C."/>
            <person name="Ziobro G."/>
            <person name="Miller A."/>
            <person name="Pearson R."/>
            <person name="Yan Q."/>
            <person name="Kim M."/>
            <person name="Jeong S."/>
            <person name="Park J."/>
            <person name="Jun S."/>
            <person name="Choi H."/>
            <person name="Chung T."/>
            <person name="Yoo Y."/>
            <person name="Park E."/>
            <person name="Hwang S."/>
            <person name="Lee B."/>
            <person name="Sathyamoorthy V."/>
            <person name="Carter L."/>
            <person name="Mammel M."/>
            <person name="Jackson S."/>
            <person name="Kothary M."/>
            <person name="Patel I."/>
            <person name="Grim C."/>
            <person name="Gopinath G."/>
            <person name="Gangiredla J."/>
            <person name="Chase H."/>
        </authorList>
    </citation>
    <scope>NUCLEOTIDE SEQUENCE [LARGE SCALE GENOMIC DNA]</scope>
    <source>
        <strain evidence="6 7">MOD1-Md1s</strain>
    </source>
</reference>
<feature type="domain" description="Autotransporter" evidence="4">
    <location>
        <begin position="572"/>
        <end position="849"/>
    </location>
</feature>
<protein>
    <submittedName>
        <fullName evidence="6">Autotransporter outer membrane beta-barrel domain-containing protein</fullName>
    </submittedName>
</protein>
<dbReference type="Proteomes" id="UP000469927">
    <property type="component" value="Unassembled WGS sequence"/>
</dbReference>
<feature type="signal peptide" evidence="3">
    <location>
        <begin position="1"/>
        <end position="33"/>
    </location>
</feature>
<dbReference type="Gene3D" id="2.160.20.20">
    <property type="match status" value="1"/>
</dbReference>
<proteinExistence type="predicted"/>
<dbReference type="OrthoDB" id="6053567at2"/>
<accession>A0A2T7ASZ5</accession>
<dbReference type="PANTHER" id="PTHR35037">
    <property type="entry name" value="C-TERMINAL REGION OF AIDA-LIKE PROTEIN"/>
    <property type="match status" value="1"/>
</dbReference>
<dbReference type="CDD" id="cd01344">
    <property type="entry name" value="PL2_Passenger_AT"/>
    <property type="match status" value="1"/>
</dbReference>
<dbReference type="InterPro" id="IPR012332">
    <property type="entry name" value="Autotransporter_pectin_lyase_C"/>
</dbReference>
<comment type="caution">
    <text evidence="6">The sequence shown here is derived from an EMBL/GenBank/DDBJ whole genome shotgun (WGS) entry which is preliminary data.</text>
</comment>
<dbReference type="InterPro" id="IPR005546">
    <property type="entry name" value="Autotransporte_beta"/>
</dbReference>
<evidence type="ECO:0000313" key="5">
    <source>
        <dbReference type="EMBL" id="KAB0880773.1"/>
    </source>
</evidence>
<feature type="chain" id="PRO_5015568576" evidence="3">
    <location>
        <begin position="34"/>
        <end position="849"/>
    </location>
</feature>
<evidence type="ECO:0000256" key="3">
    <source>
        <dbReference type="SAM" id="SignalP"/>
    </source>
</evidence>